<gene>
    <name evidence="4" type="primary">SPATA2L</name>
</gene>
<dbReference type="Pfam" id="PF21388">
    <property type="entry name" value="SPATA2_PUB-like"/>
    <property type="match status" value="1"/>
</dbReference>
<reference evidence="4" key="2">
    <citation type="submission" date="2025-08" db="UniProtKB">
        <authorList>
            <consortium name="Ensembl"/>
        </authorList>
    </citation>
    <scope>IDENTIFICATION</scope>
</reference>
<feature type="region of interest" description="Disordered" evidence="2">
    <location>
        <begin position="433"/>
        <end position="452"/>
    </location>
</feature>
<evidence type="ECO:0000313" key="4">
    <source>
        <dbReference type="Ensembl" id="ENSBGRP00000042795.1"/>
    </source>
</evidence>
<feature type="compositionally biased region" description="Pro residues" evidence="2">
    <location>
        <begin position="433"/>
        <end position="443"/>
    </location>
</feature>
<dbReference type="PANTHER" id="PTHR15326:SF7">
    <property type="entry name" value="SPERMATOGENESIS-ASSOCIATED PROTEIN 2-LIKE PROTEIN"/>
    <property type="match status" value="1"/>
</dbReference>
<dbReference type="Gene3D" id="1.20.58.2190">
    <property type="match status" value="1"/>
</dbReference>
<organism evidence="4 5">
    <name type="scientific">Bos mutus grunniens</name>
    <name type="common">Wild yak</name>
    <name type="synonym">Bos grunniens</name>
    <dbReference type="NCBI Taxonomy" id="30521"/>
    <lineage>
        <taxon>Eukaryota</taxon>
        <taxon>Metazoa</taxon>
        <taxon>Chordata</taxon>
        <taxon>Craniata</taxon>
        <taxon>Vertebrata</taxon>
        <taxon>Euteleostomi</taxon>
        <taxon>Mammalia</taxon>
        <taxon>Eutheria</taxon>
        <taxon>Laurasiatheria</taxon>
        <taxon>Artiodactyla</taxon>
        <taxon>Ruminantia</taxon>
        <taxon>Pecora</taxon>
        <taxon>Bovidae</taxon>
        <taxon>Bovinae</taxon>
        <taxon>Bos</taxon>
    </lineage>
</organism>
<dbReference type="PANTHER" id="PTHR15326">
    <property type="entry name" value="SPERMATOGENESIS-ASSOCIATED PROTEIN 2/TAMOZHENNIC"/>
    <property type="match status" value="1"/>
</dbReference>
<evidence type="ECO:0000313" key="5">
    <source>
        <dbReference type="Proteomes" id="UP000694520"/>
    </source>
</evidence>
<accession>A0A8B9YZF2</accession>
<keyword evidence="5" id="KW-1185">Reference proteome</keyword>
<sequence>MGSSSLSEDYRLCLERELRRGRAGVCGDPSLRAVLWHILVEDFDLHGALQDDALALLTDGLWGRADLAPALRGLARAFELLELAAVHLYLLPWRKEFTTIKTFSGGYVHVLKGALSEDLLIQSFQKMGYVRRDAHRLMVAALPPARQLVQVALGCFALRLECEILGEVLAQLGTSVLPAEELLQARRASVDVASCVAWLQQRLAREEEPPPLPRRGSPTGCQARLDLYRDVQEDEGSDEASLYGGPSPGPDSPTSELACQPRFWEQSARLWGAGGGPWEPAEVSSPTSGASEEEEPQPEAFSFLSLRGSCLVGLGTWPPMPLEALSRPARHPSQSPLATRCTLAWPQEPCPPSAATRVASCTPPTVLPFPAATPATACAPCVGTASGVCGCSEPRWTPCSTTALRPGPRPTWPQGKGSPEKLRGAFLGLVPPQAPPTGHPAPPAMWSLYPTR</sequence>
<dbReference type="InterPro" id="IPR048839">
    <property type="entry name" value="SPATA2_PUB-like"/>
</dbReference>
<feature type="region of interest" description="Disordered" evidence="2">
    <location>
        <begin position="270"/>
        <end position="299"/>
    </location>
</feature>
<dbReference type="GeneTree" id="ENSGT00530000063956"/>
<dbReference type="GO" id="GO:0005737">
    <property type="term" value="C:cytoplasm"/>
    <property type="evidence" value="ECO:0007669"/>
    <property type="project" value="TreeGrafter"/>
</dbReference>
<dbReference type="AlphaFoldDB" id="A0A8B9YZF2"/>
<proteinExistence type="inferred from homology"/>
<name>A0A8B9YZF2_BOSMU</name>
<reference evidence="4" key="3">
    <citation type="submission" date="2025-09" db="UniProtKB">
        <authorList>
            <consortium name="Ensembl"/>
        </authorList>
    </citation>
    <scope>IDENTIFICATION</scope>
</reference>
<protein>
    <submittedName>
        <fullName evidence="4">Spermatogenesis associated 2 like</fullName>
    </submittedName>
</protein>
<feature type="region of interest" description="Disordered" evidence="2">
    <location>
        <begin position="235"/>
        <end position="257"/>
    </location>
</feature>
<feature type="domain" description="Spermatogenesis-associated protein 2 PUB-like" evidence="3">
    <location>
        <begin position="70"/>
        <end position="195"/>
    </location>
</feature>
<evidence type="ECO:0000256" key="2">
    <source>
        <dbReference type="SAM" id="MobiDB-lite"/>
    </source>
</evidence>
<reference evidence="4" key="1">
    <citation type="submission" date="2019-05" db="EMBL/GenBank/DDBJ databases">
        <authorList>
            <person name="Zhang S."/>
            <person name="Liu J."/>
        </authorList>
    </citation>
    <scope>NUCLEOTIDE SEQUENCE [LARGE SCALE GENOMIC DNA]</scope>
</reference>
<evidence type="ECO:0000259" key="3">
    <source>
        <dbReference type="Pfam" id="PF21388"/>
    </source>
</evidence>
<dbReference type="Ensembl" id="ENSBGRT00000049614.1">
    <property type="protein sequence ID" value="ENSBGRP00000042795.1"/>
    <property type="gene ID" value="ENSBGRG00000026749.1"/>
</dbReference>
<dbReference type="Proteomes" id="UP000694520">
    <property type="component" value="Chromosome 20"/>
</dbReference>
<evidence type="ECO:0000256" key="1">
    <source>
        <dbReference type="ARBA" id="ARBA00038142"/>
    </source>
</evidence>
<comment type="similarity">
    <text evidence="1">Belongs to the SPATA2 family.</text>
</comment>